<evidence type="ECO:0000256" key="6">
    <source>
        <dbReference type="ARBA" id="ARBA00023002"/>
    </source>
</evidence>
<dbReference type="InterPro" id="IPR027450">
    <property type="entry name" value="AlkB-like"/>
</dbReference>
<dbReference type="GO" id="GO:0051213">
    <property type="term" value="F:dioxygenase activity"/>
    <property type="evidence" value="ECO:0007669"/>
    <property type="project" value="UniProtKB-KW"/>
</dbReference>
<sequence length="194" mass="22322">MQKISVKLEDATVDYYPQFLSQRFAFEAYNTLYQELAWQQDNITVYGKSVAIPRLQAWYGDEGTQYQYSGLTMWPRPWHPMLLSIKQTIERETSASFNAVLANLYRNQKDTVGWHSDDEKELGTNPVIASLSLGAERVFHLKHKRTKQLTKLALAPGSLLVMSGETQHNYVHALPRTAKAMSERINLTFRKILL</sequence>
<evidence type="ECO:0000256" key="2">
    <source>
        <dbReference type="ARBA" id="ARBA00022723"/>
    </source>
</evidence>
<dbReference type="InterPro" id="IPR032854">
    <property type="entry name" value="ALKBH3"/>
</dbReference>
<evidence type="ECO:0000256" key="3">
    <source>
        <dbReference type="ARBA" id="ARBA00022763"/>
    </source>
</evidence>
<evidence type="ECO:0000313" key="10">
    <source>
        <dbReference type="EMBL" id="SES67774.1"/>
    </source>
</evidence>
<evidence type="ECO:0000256" key="5">
    <source>
        <dbReference type="ARBA" id="ARBA00022964"/>
    </source>
</evidence>
<dbReference type="PANTHER" id="PTHR31212">
    <property type="entry name" value="ALPHA-KETOGLUTARATE-DEPENDENT DIOXYGENASE ALKB HOMOLOG 3"/>
    <property type="match status" value="1"/>
</dbReference>
<keyword evidence="4" id="KW-0460">Magnesium</keyword>
<evidence type="ECO:0000256" key="4">
    <source>
        <dbReference type="ARBA" id="ARBA00022842"/>
    </source>
</evidence>
<keyword evidence="6" id="KW-0560">Oxidoreductase</keyword>
<dbReference type="GO" id="GO:0016705">
    <property type="term" value="F:oxidoreductase activity, acting on paired donors, with incorporation or reduction of molecular oxygen"/>
    <property type="evidence" value="ECO:0007669"/>
    <property type="project" value="UniProtKB-ARBA"/>
</dbReference>
<dbReference type="PROSITE" id="PS51471">
    <property type="entry name" value="FE2OG_OXY"/>
    <property type="match status" value="1"/>
</dbReference>
<dbReference type="FunFam" id="2.60.120.590:FF:000004">
    <property type="entry name" value="DNA oxidative demethylase ALKBH2"/>
    <property type="match status" value="1"/>
</dbReference>
<dbReference type="SUPFAM" id="SSF51197">
    <property type="entry name" value="Clavaminate synthase-like"/>
    <property type="match status" value="1"/>
</dbReference>
<evidence type="ECO:0000259" key="9">
    <source>
        <dbReference type="PROSITE" id="PS51471"/>
    </source>
</evidence>
<dbReference type="EMBL" id="FOHK01000001">
    <property type="protein sequence ID" value="SES67774.1"/>
    <property type="molecule type" value="Genomic_DNA"/>
</dbReference>
<dbReference type="RefSeq" id="WP_093327178.1">
    <property type="nucleotide sequence ID" value="NZ_AP027363.1"/>
</dbReference>
<evidence type="ECO:0000313" key="11">
    <source>
        <dbReference type="Proteomes" id="UP000199308"/>
    </source>
</evidence>
<reference evidence="10 11" key="1">
    <citation type="submission" date="2016-10" db="EMBL/GenBank/DDBJ databases">
        <authorList>
            <person name="de Groot N.N."/>
        </authorList>
    </citation>
    <scope>NUCLEOTIDE SEQUENCE [LARGE SCALE GENOMIC DNA]</scope>
    <source>
        <strain evidence="10 11">DSM 19706</strain>
    </source>
</reference>
<evidence type="ECO:0000256" key="7">
    <source>
        <dbReference type="ARBA" id="ARBA00023004"/>
    </source>
</evidence>
<dbReference type="STRING" id="349064.SAMN05660429_00207"/>
<dbReference type="Pfam" id="PF13532">
    <property type="entry name" value="2OG-FeII_Oxy_2"/>
    <property type="match status" value="1"/>
</dbReference>
<dbReference type="GO" id="GO:0016787">
    <property type="term" value="F:hydrolase activity"/>
    <property type="evidence" value="ECO:0007669"/>
    <property type="project" value="UniProtKB-ARBA"/>
</dbReference>
<keyword evidence="2" id="KW-0479">Metal-binding</keyword>
<evidence type="ECO:0000256" key="8">
    <source>
        <dbReference type="ARBA" id="ARBA00023204"/>
    </source>
</evidence>
<dbReference type="Proteomes" id="UP000199308">
    <property type="component" value="Unassembled WGS sequence"/>
</dbReference>
<gene>
    <name evidence="10" type="ORF">SAMN05660429_00207</name>
</gene>
<keyword evidence="8" id="KW-0234">DNA repair</keyword>
<dbReference type="PANTHER" id="PTHR31212:SF4">
    <property type="entry name" value="ALPHA-KETOGLUTARATE-DEPENDENT DIOXYGENASE ALKB HOMOLOG 3"/>
    <property type="match status" value="1"/>
</dbReference>
<proteinExistence type="predicted"/>
<dbReference type="GO" id="GO:0046872">
    <property type="term" value="F:metal ion binding"/>
    <property type="evidence" value="ECO:0007669"/>
    <property type="project" value="UniProtKB-KW"/>
</dbReference>
<keyword evidence="5 10" id="KW-0223">Dioxygenase</keyword>
<dbReference type="InterPro" id="IPR037151">
    <property type="entry name" value="AlkB-like_sf"/>
</dbReference>
<keyword evidence="3" id="KW-0227">DNA damage</keyword>
<comment type="cofactor">
    <cofactor evidence="1">
        <name>Fe(2+)</name>
        <dbReference type="ChEBI" id="CHEBI:29033"/>
    </cofactor>
</comment>
<keyword evidence="11" id="KW-1185">Reference proteome</keyword>
<dbReference type="InterPro" id="IPR005123">
    <property type="entry name" value="Oxoglu/Fe-dep_dioxygenase_dom"/>
</dbReference>
<name>A0A1H9YFI0_THASX</name>
<dbReference type="GO" id="GO:0140097">
    <property type="term" value="F:catalytic activity, acting on DNA"/>
    <property type="evidence" value="ECO:0007669"/>
    <property type="project" value="UniProtKB-ARBA"/>
</dbReference>
<dbReference type="GO" id="GO:0006307">
    <property type="term" value="P:DNA alkylation repair"/>
    <property type="evidence" value="ECO:0007669"/>
    <property type="project" value="InterPro"/>
</dbReference>
<keyword evidence="7" id="KW-0408">Iron</keyword>
<dbReference type="Gene3D" id="2.60.120.590">
    <property type="entry name" value="Alpha-ketoglutarate-dependent dioxygenase AlkB-like"/>
    <property type="match status" value="1"/>
</dbReference>
<organism evidence="10 11">
    <name type="scientific">Thalassotalea agarivorans</name>
    <name type="common">Thalassomonas agarivorans</name>
    <dbReference type="NCBI Taxonomy" id="349064"/>
    <lineage>
        <taxon>Bacteria</taxon>
        <taxon>Pseudomonadati</taxon>
        <taxon>Pseudomonadota</taxon>
        <taxon>Gammaproteobacteria</taxon>
        <taxon>Alteromonadales</taxon>
        <taxon>Colwelliaceae</taxon>
        <taxon>Thalassotalea</taxon>
    </lineage>
</organism>
<dbReference type="AlphaFoldDB" id="A0A1H9YFI0"/>
<feature type="domain" description="Fe2OG dioxygenase" evidence="9">
    <location>
        <begin position="96"/>
        <end position="193"/>
    </location>
</feature>
<dbReference type="GO" id="GO:0032451">
    <property type="term" value="F:demethylase activity"/>
    <property type="evidence" value="ECO:0007669"/>
    <property type="project" value="UniProtKB-ARBA"/>
</dbReference>
<evidence type="ECO:0000256" key="1">
    <source>
        <dbReference type="ARBA" id="ARBA00001954"/>
    </source>
</evidence>
<protein>
    <submittedName>
        <fullName evidence="10">Alkylated DNA repair dioxygenase AlkB</fullName>
    </submittedName>
</protein>
<accession>A0A1H9YFI0</accession>
<dbReference type="OrthoDB" id="190276at2"/>